<name>A0AA86W0R9_9FABA</name>
<feature type="non-terminal residue" evidence="1">
    <location>
        <position position="1"/>
    </location>
</feature>
<gene>
    <name evidence="1" type="ORF">AYBTSS11_LOCUS27181</name>
</gene>
<evidence type="ECO:0000313" key="1">
    <source>
        <dbReference type="EMBL" id="CAJ1975085.1"/>
    </source>
</evidence>
<protein>
    <submittedName>
        <fullName evidence="1">Uncharacterized protein</fullName>
    </submittedName>
</protein>
<dbReference type="EMBL" id="OY731406">
    <property type="protein sequence ID" value="CAJ1975085.1"/>
    <property type="molecule type" value="Genomic_DNA"/>
</dbReference>
<organism evidence="1 2">
    <name type="scientific">Sphenostylis stenocarpa</name>
    <dbReference type="NCBI Taxonomy" id="92480"/>
    <lineage>
        <taxon>Eukaryota</taxon>
        <taxon>Viridiplantae</taxon>
        <taxon>Streptophyta</taxon>
        <taxon>Embryophyta</taxon>
        <taxon>Tracheophyta</taxon>
        <taxon>Spermatophyta</taxon>
        <taxon>Magnoliopsida</taxon>
        <taxon>eudicotyledons</taxon>
        <taxon>Gunneridae</taxon>
        <taxon>Pentapetalae</taxon>
        <taxon>rosids</taxon>
        <taxon>fabids</taxon>
        <taxon>Fabales</taxon>
        <taxon>Fabaceae</taxon>
        <taxon>Papilionoideae</taxon>
        <taxon>50 kb inversion clade</taxon>
        <taxon>NPAAA clade</taxon>
        <taxon>indigoferoid/millettioid clade</taxon>
        <taxon>Phaseoleae</taxon>
        <taxon>Sphenostylis</taxon>
    </lineage>
</organism>
<dbReference type="Proteomes" id="UP001189624">
    <property type="component" value="Chromosome 9"/>
</dbReference>
<keyword evidence="2" id="KW-1185">Reference proteome</keyword>
<reference evidence="1" key="1">
    <citation type="submission" date="2023-10" db="EMBL/GenBank/DDBJ databases">
        <authorList>
            <person name="Domelevo Entfellner J.-B."/>
        </authorList>
    </citation>
    <scope>NUCLEOTIDE SEQUENCE</scope>
</reference>
<dbReference type="Gramene" id="rna-AYBTSS11_LOCUS27181">
    <property type="protein sequence ID" value="CAJ1975085.1"/>
    <property type="gene ID" value="gene-AYBTSS11_LOCUS27181"/>
</dbReference>
<sequence>IIQFANFFNSDTMYFDKEEKVVDIAFAQDCVSEMEYVSGFGACNSFIRRRSIRSARVTDPHALKSAHTWLVLWAKNLRKK</sequence>
<proteinExistence type="predicted"/>
<evidence type="ECO:0000313" key="2">
    <source>
        <dbReference type="Proteomes" id="UP001189624"/>
    </source>
</evidence>
<dbReference type="AlphaFoldDB" id="A0AA86W0R9"/>
<accession>A0AA86W0R9</accession>